<feature type="region of interest" description="Disordered" evidence="13">
    <location>
        <begin position="1"/>
        <end position="29"/>
    </location>
</feature>
<organism evidence="15 16">
    <name type="scientific">Achlya hypogyna</name>
    <name type="common">Oomycete</name>
    <name type="synonym">Protoachlya hypogyna</name>
    <dbReference type="NCBI Taxonomy" id="1202772"/>
    <lineage>
        <taxon>Eukaryota</taxon>
        <taxon>Sar</taxon>
        <taxon>Stramenopiles</taxon>
        <taxon>Oomycota</taxon>
        <taxon>Saprolegniomycetes</taxon>
        <taxon>Saprolegniales</taxon>
        <taxon>Achlyaceae</taxon>
        <taxon>Achlya</taxon>
    </lineage>
</organism>
<evidence type="ECO:0000256" key="1">
    <source>
        <dbReference type="ARBA" id="ARBA00004120"/>
    </source>
</evidence>
<dbReference type="GO" id="GO:0005634">
    <property type="term" value="C:nucleus"/>
    <property type="evidence" value="ECO:0007669"/>
    <property type="project" value="UniProtKB-SubCell"/>
</dbReference>
<dbReference type="PANTHER" id="PTHR15487:SF4">
    <property type="entry name" value="ADP-RIBOSYLATION FACTOR-LIKE PROTEIN 2-BINDING PROTEIN"/>
    <property type="match status" value="1"/>
</dbReference>
<keyword evidence="11" id="KW-0539">Nucleus</keyword>
<keyword evidence="10" id="KW-0206">Cytoskeleton</keyword>
<evidence type="ECO:0000256" key="8">
    <source>
        <dbReference type="ARBA" id="ARBA00023069"/>
    </source>
</evidence>
<evidence type="ECO:0000256" key="9">
    <source>
        <dbReference type="ARBA" id="ARBA00023128"/>
    </source>
</evidence>
<evidence type="ECO:0000256" key="7">
    <source>
        <dbReference type="ARBA" id="ARBA00022490"/>
    </source>
</evidence>
<dbReference type="EMBL" id="JNBR01000189">
    <property type="protein sequence ID" value="OQR95847.1"/>
    <property type="molecule type" value="Genomic_DNA"/>
</dbReference>
<gene>
    <name evidence="15" type="ORF">ACHHYP_00025</name>
</gene>
<comment type="subcellular location">
    <subcellularLocation>
        <location evidence="1">Cytoplasm</location>
        <location evidence="1">Cytoskeleton</location>
        <location evidence="1">Cilium basal body</location>
    </subcellularLocation>
    <subcellularLocation>
        <location evidence="3">Cytoplasm</location>
        <location evidence="3">Cytoskeleton</location>
        <location evidence="3">Microtubule organizing center</location>
        <location evidence="3">Centrosome</location>
    </subcellularLocation>
    <subcellularLocation>
        <location evidence="4">Mitochondrion intermembrane space</location>
    </subcellularLocation>
    <subcellularLocation>
        <location evidence="2">Nucleus</location>
    </subcellularLocation>
</comment>
<dbReference type="OrthoDB" id="302784at2759"/>
<dbReference type="GO" id="GO:0005813">
    <property type="term" value="C:centrosome"/>
    <property type="evidence" value="ECO:0007669"/>
    <property type="project" value="UniProtKB-SubCell"/>
</dbReference>
<reference evidence="15 16" key="1">
    <citation type="journal article" date="2014" name="Genome Biol. Evol.">
        <title>The secreted proteins of Achlya hypogyna and Thraustotheca clavata identify the ancestral oomycete secretome and reveal gene acquisitions by horizontal gene transfer.</title>
        <authorList>
            <person name="Misner I."/>
            <person name="Blouin N."/>
            <person name="Leonard G."/>
            <person name="Richards T.A."/>
            <person name="Lane C.E."/>
        </authorList>
    </citation>
    <scope>NUCLEOTIDE SEQUENCE [LARGE SCALE GENOMIC DNA]</scope>
    <source>
        <strain evidence="15 16">ATCC 48635</strain>
    </source>
</reference>
<keyword evidence="7" id="KW-0963">Cytoplasm</keyword>
<dbReference type="PANTHER" id="PTHR15487">
    <property type="entry name" value="ADP-RIBOSYLATION FACTOR-LIKE PROTEIN 2-BINDING PROTEIN"/>
    <property type="match status" value="1"/>
</dbReference>
<evidence type="ECO:0000256" key="5">
    <source>
        <dbReference type="ARBA" id="ARBA00009880"/>
    </source>
</evidence>
<dbReference type="Gene3D" id="1.20.1520.10">
    <property type="entry name" value="ADP-ribosylation factor-like 2-binding protein, domain"/>
    <property type="match status" value="1"/>
</dbReference>
<comment type="similarity">
    <text evidence="5">Belongs to the ARL2BP family.</text>
</comment>
<evidence type="ECO:0000256" key="12">
    <source>
        <dbReference type="ARBA" id="ARBA00023273"/>
    </source>
</evidence>
<evidence type="ECO:0000256" key="3">
    <source>
        <dbReference type="ARBA" id="ARBA00004300"/>
    </source>
</evidence>
<keyword evidence="16" id="KW-1185">Reference proteome</keyword>
<dbReference type="InterPro" id="IPR038849">
    <property type="entry name" value="ARL2BP"/>
</dbReference>
<protein>
    <recommendedName>
        <fullName evidence="6">ADP-ribosylation factor-like protein 2-binding protein</fullName>
    </recommendedName>
</protein>
<dbReference type="STRING" id="1202772.A0A1V9ZD28"/>
<evidence type="ECO:0000256" key="11">
    <source>
        <dbReference type="ARBA" id="ARBA00023242"/>
    </source>
</evidence>
<comment type="caution">
    <text evidence="15">The sequence shown here is derived from an EMBL/GenBank/DDBJ whole genome shotgun (WGS) entry which is preliminary data.</text>
</comment>
<evidence type="ECO:0000256" key="2">
    <source>
        <dbReference type="ARBA" id="ARBA00004123"/>
    </source>
</evidence>
<feature type="domain" description="BART" evidence="14">
    <location>
        <begin position="46"/>
        <end position="155"/>
    </location>
</feature>
<evidence type="ECO:0000313" key="15">
    <source>
        <dbReference type="EMBL" id="OQR95847.1"/>
    </source>
</evidence>
<sequence length="184" mass="20933">MADHGTPMVCGLRQPQVDNQGHDFGDEEEETISADLGGSYEENKLDEAMGVIQDVLIDPDFVQMQNTFCEQHCEYFDDASENKLIYMDLFHEYTNLIENFLEARLKEAIDDFSMDALCAMIQEHEDEMTGDVIDVLMSCADFDEFKSLMLSYKSHQSTLFQSKVHHTQVKTALFVVHGDSLVVS</sequence>
<keyword evidence="12" id="KW-0966">Cell projection</keyword>
<dbReference type="Pfam" id="PF11527">
    <property type="entry name" value="ARL2_Bind_BART"/>
    <property type="match status" value="1"/>
</dbReference>
<dbReference type="Proteomes" id="UP000243579">
    <property type="component" value="Unassembled WGS sequence"/>
</dbReference>
<dbReference type="InterPro" id="IPR042541">
    <property type="entry name" value="BART_sf"/>
</dbReference>
<evidence type="ECO:0000313" key="16">
    <source>
        <dbReference type="Proteomes" id="UP000243579"/>
    </source>
</evidence>
<proteinExistence type="inferred from homology"/>
<dbReference type="GO" id="GO:0005758">
    <property type="term" value="C:mitochondrial intermembrane space"/>
    <property type="evidence" value="ECO:0007669"/>
    <property type="project" value="UniProtKB-SubCell"/>
</dbReference>
<evidence type="ECO:0000256" key="10">
    <source>
        <dbReference type="ARBA" id="ARBA00023212"/>
    </source>
</evidence>
<dbReference type="InterPro" id="IPR023379">
    <property type="entry name" value="BART_dom"/>
</dbReference>
<keyword evidence="9" id="KW-0496">Mitochondrion</keyword>
<keyword evidence="8" id="KW-0969">Cilium</keyword>
<evidence type="ECO:0000256" key="13">
    <source>
        <dbReference type="SAM" id="MobiDB-lite"/>
    </source>
</evidence>
<evidence type="ECO:0000259" key="14">
    <source>
        <dbReference type="Pfam" id="PF11527"/>
    </source>
</evidence>
<dbReference type="GO" id="GO:0051457">
    <property type="term" value="P:maintenance of protein location in nucleus"/>
    <property type="evidence" value="ECO:0007669"/>
    <property type="project" value="TreeGrafter"/>
</dbReference>
<accession>A0A1V9ZD28</accession>
<evidence type="ECO:0000256" key="4">
    <source>
        <dbReference type="ARBA" id="ARBA00004569"/>
    </source>
</evidence>
<evidence type="ECO:0000256" key="6">
    <source>
        <dbReference type="ARBA" id="ARBA00014849"/>
    </source>
</evidence>
<name>A0A1V9ZD28_ACHHY</name>
<dbReference type="AlphaFoldDB" id="A0A1V9ZD28"/>